<evidence type="ECO:0000256" key="4">
    <source>
        <dbReference type="SAM" id="Phobius"/>
    </source>
</evidence>
<keyword evidence="4" id="KW-0812">Transmembrane</keyword>
<name>A0A9W6Q5R0_9ACTN</name>
<reference evidence="5" key="1">
    <citation type="submission" date="2023-02" db="EMBL/GenBank/DDBJ databases">
        <title>Kitasatospora phosalacinea NBRC 14627.</title>
        <authorList>
            <person name="Ichikawa N."/>
            <person name="Sato H."/>
            <person name="Tonouchi N."/>
        </authorList>
    </citation>
    <scope>NUCLEOTIDE SEQUENCE</scope>
    <source>
        <strain evidence="5">NBRC 14627</strain>
    </source>
</reference>
<keyword evidence="4" id="KW-1133">Transmembrane helix</keyword>
<feature type="compositionally biased region" description="Pro residues" evidence="3">
    <location>
        <begin position="95"/>
        <end position="106"/>
    </location>
</feature>
<evidence type="ECO:0000256" key="1">
    <source>
        <dbReference type="ARBA" id="ARBA00023015"/>
    </source>
</evidence>
<dbReference type="RefSeq" id="WP_285733906.1">
    <property type="nucleotide sequence ID" value="NZ_BSSA01000002.1"/>
</dbReference>
<accession>A0A9W6Q5R0</accession>
<dbReference type="InterPro" id="IPR041916">
    <property type="entry name" value="Anti_sigma_zinc_sf"/>
</dbReference>
<comment type="caution">
    <text evidence="5">The sequence shown here is derived from an EMBL/GenBank/DDBJ whole genome shotgun (WGS) entry which is preliminary data.</text>
</comment>
<dbReference type="AlphaFoldDB" id="A0A9W6Q5R0"/>
<feature type="compositionally biased region" description="Low complexity" evidence="3">
    <location>
        <begin position="107"/>
        <end position="125"/>
    </location>
</feature>
<feature type="region of interest" description="Disordered" evidence="3">
    <location>
        <begin position="162"/>
        <end position="215"/>
    </location>
</feature>
<feature type="region of interest" description="Disordered" evidence="3">
    <location>
        <begin position="76"/>
        <end position="131"/>
    </location>
</feature>
<evidence type="ECO:0000256" key="2">
    <source>
        <dbReference type="ARBA" id="ARBA00023163"/>
    </source>
</evidence>
<dbReference type="Proteomes" id="UP001165041">
    <property type="component" value="Unassembled WGS sequence"/>
</dbReference>
<proteinExistence type="predicted"/>
<feature type="transmembrane region" description="Helical" evidence="4">
    <location>
        <begin position="138"/>
        <end position="159"/>
    </location>
</feature>
<dbReference type="Gene3D" id="1.10.10.1320">
    <property type="entry name" value="Anti-sigma factor, zinc-finger domain"/>
    <property type="match status" value="1"/>
</dbReference>
<keyword evidence="2" id="KW-0804">Transcription</keyword>
<evidence type="ECO:0000313" key="6">
    <source>
        <dbReference type="Proteomes" id="UP001165041"/>
    </source>
</evidence>
<dbReference type="EMBL" id="BSSA01000002">
    <property type="protein sequence ID" value="GLW68667.1"/>
    <property type="molecule type" value="Genomic_DNA"/>
</dbReference>
<keyword evidence="4" id="KW-0472">Membrane</keyword>
<feature type="compositionally biased region" description="Low complexity" evidence="3">
    <location>
        <begin position="76"/>
        <end position="94"/>
    </location>
</feature>
<gene>
    <name evidence="5" type="ORF">Kpho02_09660</name>
</gene>
<organism evidence="5 6">
    <name type="scientific">Kitasatospora phosalacinea</name>
    <dbReference type="NCBI Taxonomy" id="2065"/>
    <lineage>
        <taxon>Bacteria</taxon>
        <taxon>Bacillati</taxon>
        <taxon>Actinomycetota</taxon>
        <taxon>Actinomycetes</taxon>
        <taxon>Kitasatosporales</taxon>
        <taxon>Streptomycetaceae</taxon>
        <taxon>Kitasatospora</taxon>
    </lineage>
</organism>
<keyword evidence="1" id="KW-0805">Transcription regulation</keyword>
<evidence type="ECO:0000313" key="5">
    <source>
        <dbReference type="EMBL" id="GLW68667.1"/>
    </source>
</evidence>
<evidence type="ECO:0000256" key="3">
    <source>
        <dbReference type="SAM" id="MobiDB-lite"/>
    </source>
</evidence>
<protein>
    <recommendedName>
        <fullName evidence="7">Zinc-finger domain-containing protein</fullName>
    </recommendedName>
</protein>
<feature type="compositionally biased region" description="Low complexity" evidence="3">
    <location>
        <begin position="162"/>
        <end position="174"/>
    </location>
</feature>
<sequence length="308" mass="30648">MTPHPPSDHPGPDALADLAEELLPPDRAAALHAHLAACPACAEDFALLRELPDLLADTPVPAMPQDLADRLAAALAAESAARAEARPQTPAATPAEPPRPTPPSTPSAPARTGSPAGAPPATTGPGRPPRRRRRGARLLLATAAVALVALGAGLGGALLDRGSSRDSGAASAHAPVTAADGSQADKTTGGDPTAPRQVAPGNGAEATGPDFTPDRLPAQVRQLLDGKAPHQLGAPTPEAASVPASCVLEAAGHPGEQPAAVGPGRYQGRPVLALVFRPPGGSGPLDVYLATPDCPGSTILLHSTVPAP</sequence>
<evidence type="ECO:0008006" key="7">
    <source>
        <dbReference type="Google" id="ProtNLM"/>
    </source>
</evidence>